<accession>A0A2J6QK33</accession>
<organism evidence="1 2">
    <name type="scientific">Hyaloscypha hepaticicola</name>
    <dbReference type="NCBI Taxonomy" id="2082293"/>
    <lineage>
        <taxon>Eukaryota</taxon>
        <taxon>Fungi</taxon>
        <taxon>Dikarya</taxon>
        <taxon>Ascomycota</taxon>
        <taxon>Pezizomycotina</taxon>
        <taxon>Leotiomycetes</taxon>
        <taxon>Helotiales</taxon>
        <taxon>Hyaloscyphaceae</taxon>
        <taxon>Hyaloscypha</taxon>
    </lineage>
</organism>
<proteinExistence type="predicted"/>
<sequence length="224" mass="25563">MRWLWKHLMEAAKENIYLLLTKSEDPARFVVGDTASSVLERDDVRLMDPCMDPAEATQQTGIVPEPGVEFGPSNHEKEMQLRTTRCCIELERLSGFQSHSTSGAIAYGTESDQMYPFLAWPEDELKNMGRISFPCGSLLKMKANTHSSYLKYSYLQLTDKSTDAPRIMHVTAFPLLWEHPPFGVTVSNSLQPDCFVILLYILHLTAFFDKKLCIWLNISIYHLP</sequence>
<evidence type="ECO:0000313" key="2">
    <source>
        <dbReference type="Proteomes" id="UP000235672"/>
    </source>
</evidence>
<protein>
    <submittedName>
        <fullName evidence="1">Uncharacterized protein</fullName>
    </submittedName>
</protein>
<gene>
    <name evidence="1" type="ORF">NA56DRAFT_697861</name>
</gene>
<dbReference type="AlphaFoldDB" id="A0A2J6QK33"/>
<dbReference type="Proteomes" id="UP000235672">
    <property type="component" value="Unassembled WGS sequence"/>
</dbReference>
<evidence type="ECO:0000313" key="1">
    <source>
        <dbReference type="EMBL" id="PMD26632.1"/>
    </source>
</evidence>
<keyword evidence="2" id="KW-1185">Reference proteome</keyword>
<dbReference type="EMBL" id="KZ613467">
    <property type="protein sequence ID" value="PMD26632.1"/>
    <property type="molecule type" value="Genomic_DNA"/>
</dbReference>
<reference evidence="1 2" key="1">
    <citation type="submission" date="2016-05" db="EMBL/GenBank/DDBJ databases">
        <title>A degradative enzymes factory behind the ericoid mycorrhizal symbiosis.</title>
        <authorList>
            <consortium name="DOE Joint Genome Institute"/>
            <person name="Martino E."/>
            <person name="Morin E."/>
            <person name="Grelet G."/>
            <person name="Kuo A."/>
            <person name="Kohler A."/>
            <person name="Daghino S."/>
            <person name="Barry K."/>
            <person name="Choi C."/>
            <person name="Cichocki N."/>
            <person name="Clum A."/>
            <person name="Copeland A."/>
            <person name="Hainaut M."/>
            <person name="Haridas S."/>
            <person name="Labutti K."/>
            <person name="Lindquist E."/>
            <person name="Lipzen A."/>
            <person name="Khouja H.-R."/>
            <person name="Murat C."/>
            <person name="Ohm R."/>
            <person name="Olson A."/>
            <person name="Spatafora J."/>
            <person name="Veneault-Fourrey C."/>
            <person name="Henrissat B."/>
            <person name="Grigoriev I."/>
            <person name="Martin F."/>
            <person name="Perotto S."/>
        </authorList>
    </citation>
    <scope>NUCLEOTIDE SEQUENCE [LARGE SCALE GENOMIC DNA]</scope>
    <source>
        <strain evidence="1 2">UAMH 7357</strain>
    </source>
</reference>
<name>A0A2J6QK33_9HELO</name>